<keyword evidence="1" id="KW-0548">Nucleotidyltransferase</keyword>
<dbReference type="AlphaFoldDB" id="A0A5B6WQM6"/>
<dbReference type="PANTHER" id="PTHR33067:SF9">
    <property type="entry name" value="RNA-DIRECTED DNA POLYMERASE"/>
    <property type="match status" value="1"/>
</dbReference>
<keyword evidence="1" id="KW-0808">Transferase</keyword>
<dbReference type="SUPFAM" id="SSF56672">
    <property type="entry name" value="DNA/RNA polymerases"/>
    <property type="match status" value="1"/>
</dbReference>
<dbReference type="Gene3D" id="3.30.70.270">
    <property type="match status" value="1"/>
</dbReference>
<name>A0A5B6WQM6_9ROSI</name>
<dbReference type="EMBL" id="SMMG02000002">
    <property type="protein sequence ID" value="KAA3484179.1"/>
    <property type="molecule type" value="Genomic_DNA"/>
</dbReference>
<dbReference type="OrthoDB" id="1744168at2759"/>
<keyword evidence="2" id="KW-1185">Reference proteome</keyword>
<evidence type="ECO:0000313" key="1">
    <source>
        <dbReference type="EMBL" id="KAA3484179.1"/>
    </source>
</evidence>
<dbReference type="InterPro" id="IPR043502">
    <property type="entry name" value="DNA/RNA_pol_sf"/>
</dbReference>
<proteinExistence type="predicted"/>
<reference evidence="2" key="1">
    <citation type="journal article" date="2019" name="Plant Biotechnol. J.">
        <title>Genome sequencing of the Australian wild diploid species Gossypium australe highlights disease resistance and delayed gland morphogenesis.</title>
        <authorList>
            <person name="Cai Y."/>
            <person name="Cai X."/>
            <person name="Wang Q."/>
            <person name="Wang P."/>
            <person name="Zhang Y."/>
            <person name="Cai C."/>
            <person name="Xu Y."/>
            <person name="Wang K."/>
            <person name="Zhou Z."/>
            <person name="Wang C."/>
            <person name="Geng S."/>
            <person name="Li B."/>
            <person name="Dong Q."/>
            <person name="Hou Y."/>
            <person name="Wang H."/>
            <person name="Ai P."/>
            <person name="Liu Z."/>
            <person name="Yi F."/>
            <person name="Sun M."/>
            <person name="An G."/>
            <person name="Cheng J."/>
            <person name="Zhang Y."/>
            <person name="Shi Q."/>
            <person name="Xie Y."/>
            <person name="Shi X."/>
            <person name="Chang Y."/>
            <person name="Huang F."/>
            <person name="Chen Y."/>
            <person name="Hong S."/>
            <person name="Mi L."/>
            <person name="Sun Q."/>
            <person name="Zhang L."/>
            <person name="Zhou B."/>
            <person name="Peng R."/>
            <person name="Zhang X."/>
            <person name="Liu F."/>
        </authorList>
    </citation>
    <scope>NUCLEOTIDE SEQUENCE [LARGE SCALE GENOMIC DNA]</scope>
    <source>
        <strain evidence="2">cv. PA1801</strain>
    </source>
</reference>
<comment type="caution">
    <text evidence="1">The sequence shown here is derived from an EMBL/GenBank/DDBJ whole genome shotgun (WGS) entry which is preliminary data.</text>
</comment>
<dbReference type="Proteomes" id="UP000325315">
    <property type="component" value="Unassembled WGS sequence"/>
</dbReference>
<protein>
    <submittedName>
        <fullName evidence="1">RNA-directed DNA polymerase-like protein</fullName>
    </submittedName>
</protein>
<dbReference type="GO" id="GO:0003964">
    <property type="term" value="F:RNA-directed DNA polymerase activity"/>
    <property type="evidence" value="ECO:0007669"/>
    <property type="project" value="UniProtKB-KW"/>
</dbReference>
<sequence>MVSAERVRVDQKKIETIVEWRSPRSVIEVQIFLGHTWYYSRFVKGFATIEAPLTKYNGGVQEDVLVKVRSFIIPINFLVLDFEEDRGISILLGRPFLAIFRSTIDLEKN</sequence>
<evidence type="ECO:0000313" key="2">
    <source>
        <dbReference type="Proteomes" id="UP000325315"/>
    </source>
</evidence>
<accession>A0A5B6WQM6</accession>
<dbReference type="InterPro" id="IPR043128">
    <property type="entry name" value="Rev_trsase/Diguanyl_cyclase"/>
</dbReference>
<dbReference type="PANTHER" id="PTHR33067">
    <property type="entry name" value="RNA-DIRECTED DNA POLYMERASE-RELATED"/>
    <property type="match status" value="1"/>
</dbReference>
<organism evidence="1 2">
    <name type="scientific">Gossypium australe</name>
    <dbReference type="NCBI Taxonomy" id="47621"/>
    <lineage>
        <taxon>Eukaryota</taxon>
        <taxon>Viridiplantae</taxon>
        <taxon>Streptophyta</taxon>
        <taxon>Embryophyta</taxon>
        <taxon>Tracheophyta</taxon>
        <taxon>Spermatophyta</taxon>
        <taxon>Magnoliopsida</taxon>
        <taxon>eudicotyledons</taxon>
        <taxon>Gunneridae</taxon>
        <taxon>Pentapetalae</taxon>
        <taxon>rosids</taxon>
        <taxon>malvids</taxon>
        <taxon>Malvales</taxon>
        <taxon>Malvaceae</taxon>
        <taxon>Malvoideae</taxon>
        <taxon>Gossypium</taxon>
    </lineage>
</organism>
<gene>
    <name evidence="1" type="ORF">EPI10_006280</name>
</gene>
<keyword evidence="1" id="KW-0695">RNA-directed DNA polymerase</keyword>